<name>M4BBA5_HYAAE</name>
<dbReference type="HOGENOM" id="CLU_3145682_0_0_1"/>
<organism evidence="1 2">
    <name type="scientific">Hyaloperonospora arabidopsidis (strain Emoy2)</name>
    <name type="common">Downy mildew agent</name>
    <name type="synonym">Peronospora arabidopsidis</name>
    <dbReference type="NCBI Taxonomy" id="559515"/>
    <lineage>
        <taxon>Eukaryota</taxon>
        <taxon>Sar</taxon>
        <taxon>Stramenopiles</taxon>
        <taxon>Oomycota</taxon>
        <taxon>Peronosporomycetes</taxon>
        <taxon>Peronosporales</taxon>
        <taxon>Peronosporaceae</taxon>
        <taxon>Hyaloperonospora</taxon>
    </lineage>
</organism>
<reference evidence="2" key="1">
    <citation type="journal article" date="2010" name="Science">
        <title>Signatures of adaptation to obligate biotrophy in the Hyaloperonospora arabidopsidis genome.</title>
        <authorList>
            <person name="Baxter L."/>
            <person name="Tripathy S."/>
            <person name="Ishaque N."/>
            <person name="Boot N."/>
            <person name="Cabral A."/>
            <person name="Kemen E."/>
            <person name="Thines M."/>
            <person name="Ah-Fong A."/>
            <person name="Anderson R."/>
            <person name="Badejoko W."/>
            <person name="Bittner-Eddy P."/>
            <person name="Boore J.L."/>
            <person name="Chibucos M.C."/>
            <person name="Coates M."/>
            <person name="Dehal P."/>
            <person name="Delehaunty K."/>
            <person name="Dong S."/>
            <person name="Downton P."/>
            <person name="Dumas B."/>
            <person name="Fabro G."/>
            <person name="Fronick C."/>
            <person name="Fuerstenberg S.I."/>
            <person name="Fulton L."/>
            <person name="Gaulin E."/>
            <person name="Govers F."/>
            <person name="Hughes L."/>
            <person name="Humphray S."/>
            <person name="Jiang R.H."/>
            <person name="Judelson H."/>
            <person name="Kamoun S."/>
            <person name="Kyung K."/>
            <person name="Meijer H."/>
            <person name="Minx P."/>
            <person name="Morris P."/>
            <person name="Nelson J."/>
            <person name="Phuntumart V."/>
            <person name="Qutob D."/>
            <person name="Rehmany A."/>
            <person name="Rougon-Cardoso A."/>
            <person name="Ryden P."/>
            <person name="Torto-Alalibo T."/>
            <person name="Studholme D."/>
            <person name="Wang Y."/>
            <person name="Win J."/>
            <person name="Wood J."/>
            <person name="Clifton S.W."/>
            <person name="Rogers J."/>
            <person name="Van den Ackerveken G."/>
            <person name="Jones J.D."/>
            <person name="McDowell J.M."/>
            <person name="Beynon J."/>
            <person name="Tyler B.M."/>
        </authorList>
    </citation>
    <scope>NUCLEOTIDE SEQUENCE [LARGE SCALE GENOMIC DNA]</scope>
    <source>
        <strain evidence="2">Emoy2</strain>
    </source>
</reference>
<dbReference type="AlphaFoldDB" id="M4BBA5"/>
<keyword evidence="2" id="KW-1185">Reference proteome</keyword>
<accession>M4BBA5</accession>
<sequence>MAWPEGENFLSGPPRIVVETHVAAKRDESSLTIVNGYSRGCTLATPDVI</sequence>
<proteinExistence type="predicted"/>
<dbReference type="EnsemblProtists" id="HpaT803567">
    <property type="protein sequence ID" value="HpaP803567"/>
    <property type="gene ID" value="HpaG803567"/>
</dbReference>
<reference evidence="1" key="2">
    <citation type="submission" date="2015-06" db="UniProtKB">
        <authorList>
            <consortium name="EnsemblProtists"/>
        </authorList>
    </citation>
    <scope>IDENTIFICATION</scope>
    <source>
        <strain evidence="1">Emoy2</strain>
    </source>
</reference>
<evidence type="ECO:0000313" key="1">
    <source>
        <dbReference type="EnsemblProtists" id="HpaP803567"/>
    </source>
</evidence>
<dbReference type="EMBL" id="JH598095">
    <property type="status" value="NOT_ANNOTATED_CDS"/>
    <property type="molecule type" value="Genomic_DNA"/>
</dbReference>
<evidence type="ECO:0000313" key="2">
    <source>
        <dbReference type="Proteomes" id="UP000011713"/>
    </source>
</evidence>
<dbReference type="InParanoid" id="M4BBA5"/>
<dbReference type="VEuPathDB" id="FungiDB:HpaG803567"/>
<protein>
    <submittedName>
        <fullName evidence="1">Uncharacterized protein</fullName>
    </submittedName>
</protein>
<dbReference type="Proteomes" id="UP000011713">
    <property type="component" value="Unassembled WGS sequence"/>
</dbReference>